<reference evidence="13" key="1">
    <citation type="journal article" date="2011" name="MBio">
        <title>Novel metabolic attributes of the genus Cyanothece, comprising a group of unicellular nitrogen-fixing Cyanobacteria.</title>
        <authorList>
            <person name="Bandyopadhyay A."/>
            <person name="Elvitigala T."/>
            <person name="Welsh E."/>
            <person name="Stockel J."/>
            <person name="Liberton M."/>
            <person name="Min H."/>
            <person name="Sherman L.A."/>
            <person name="Pakrasi H.B."/>
        </authorList>
    </citation>
    <scope>NUCLEOTIDE SEQUENCE [LARGE SCALE GENOMIC DNA]</scope>
    <source>
        <strain evidence="13">PCC 7424</strain>
    </source>
</reference>
<protein>
    <recommendedName>
        <fullName evidence="1">non-specific serine/threonine protein kinase</fullName>
        <ecNumber evidence="1">2.7.11.1</ecNumber>
    </recommendedName>
</protein>
<evidence type="ECO:0000256" key="6">
    <source>
        <dbReference type="ARBA" id="ARBA00022840"/>
    </source>
</evidence>
<keyword evidence="2 12" id="KW-0723">Serine/threonine-protein kinase</keyword>
<sequence>MPEPGDIIGNRYKILKFLGKGGFGVTYLAEDTRLEDNYLCVVKHLTNSQAIENFRERTRREATILRELGNNHSQIPAFLDYLEVDNHIYIVQQYIGGTSLKDVFAVNPQWNEQQVKNLLRELLLILQNVHQANIIHRDIKPSNLIRSQKDNKIVLIDFGVAREYNSTTQQNLTNLGTQGYSPPEQWIGSPRFCSDIYSVGIIAIQALTGKDPIKEQWERDDNGVLNWRDQTPVSDRFADIIDKMTAFHFNERYQSVKEVLESLNPHLSPKPQPPLNLNLNWRKLGIGLGLGVMLLGGLALSLPPKNVKTPCPIIESNGVSCGGFIISKNNLSFQKQKAVTAYQKGDYQQALDLFKQARKEQPNEAEILIYINNLELLVNQIPLQTIAVTLPLSDHNHGADAGQEILKGIAQAQQYINQRQDLNPYGLQVIIADDNNNLEKAQKIANKFGKEPKILAVMSNSSREIIQDIIPLYTQHQLNLLSLDSSSDSLRNSSPFFFPITGDVKDPNFQKQAEQLWRGSLTWRTARGYNGILILAHALAQNTSSNFLDSIMITLNPKFKRIQLQKTLKKSPLEVY</sequence>
<keyword evidence="9" id="KW-0802">TPR repeat</keyword>
<dbReference type="PROSITE" id="PS50005">
    <property type="entry name" value="TPR"/>
    <property type="match status" value="1"/>
</dbReference>
<keyword evidence="5 12" id="KW-0418">Kinase</keyword>
<dbReference type="HOGENOM" id="CLU_016565_0_0_3"/>
<evidence type="ECO:0000256" key="4">
    <source>
        <dbReference type="ARBA" id="ARBA00022741"/>
    </source>
</evidence>
<feature type="repeat" description="TPR" evidence="9">
    <location>
        <begin position="331"/>
        <end position="364"/>
    </location>
</feature>
<dbReference type="SMART" id="SM00220">
    <property type="entry name" value="S_TKc"/>
    <property type="match status" value="1"/>
</dbReference>
<evidence type="ECO:0000313" key="13">
    <source>
        <dbReference type="Proteomes" id="UP000002384"/>
    </source>
</evidence>
<dbReference type="PROSITE" id="PS50011">
    <property type="entry name" value="PROTEIN_KINASE_DOM"/>
    <property type="match status" value="1"/>
</dbReference>
<organism evidence="12 13">
    <name type="scientific">Gloeothece citriformis (strain PCC 7424)</name>
    <name type="common">Cyanothece sp. (strain PCC 7424)</name>
    <dbReference type="NCBI Taxonomy" id="65393"/>
    <lineage>
        <taxon>Bacteria</taxon>
        <taxon>Bacillati</taxon>
        <taxon>Cyanobacteriota</taxon>
        <taxon>Cyanophyceae</taxon>
        <taxon>Oscillatoriophycideae</taxon>
        <taxon>Chroococcales</taxon>
        <taxon>Aphanothecaceae</taxon>
        <taxon>Gloeothece</taxon>
        <taxon>Gloeothece citriformis</taxon>
    </lineage>
</organism>
<dbReference type="Pfam" id="PF00069">
    <property type="entry name" value="Pkinase"/>
    <property type="match status" value="1"/>
</dbReference>
<evidence type="ECO:0000256" key="2">
    <source>
        <dbReference type="ARBA" id="ARBA00022527"/>
    </source>
</evidence>
<feature type="domain" description="Protein kinase" evidence="11">
    <location>
        <begin position="12"/>
        <end position="267"/>
    </location>
</feature>
<dbReference type="eggNOG" id="COG0515">
    <property type="taxonomic scope" value="Bacteria"/>
</dbReference>
<dbReference type="InterPro" id="IPR000719">
    <property type="entry name" value="Prot_kinase_dom"/>
</dbReference>
<dbReference type="SUPFAM" id="SSF53822">
    <property type="entry name" value="Periplasmic binding protein-like I"/>
    <property type="match status" value="1"/>
</dbReference>
<dbReference type="PROSITE" id="PS00107">
    <property type="entry name" value="PROTEIN_KINASE_ATP"/>
    <property type="match status" value="1"/>
</dbReference>
<feature type="binding site" evidence="10">
    <location>
        <position position="43"/>
    </location>
    <ligand>
        <name>ATP</name>
        <dbReference type="ChEBI" id="CHEBI:30616"/>
    </ligand>
</feature>
<name>B7KIJ2_GLOC7</name>
<evidence type="ECO:0000256" key="8">
    <source>
        <dbReference type="ARBA" id="ARBA00048679"/>
    </source>
</evidence>
<dbReference type="Gene3D" id="3.30.200.20">
    <property type="entry name" value="Phosphorylase Kinase, domain 1"/>
    <property type="match status" value="1"/>
</dbReference>
<accession>B7KIJ2</accession>
<dbReference type="Gene3D" id="1.25.40.10">
    <property type="entry name" value="Tetratricopeptide repeat domain"/>
    <property type="match status" value="1"/>
</dbReference>
<dbReference type="Gene3D" id="3.40.50.2300">
    <property type="match status" value="1"/>
</dbReference>
<gene>
    <name evidence="12" type="ordered locus">PCC7424_0942</name>
</gene>
<dbReference type="KEGG" id="cyc:PCC7424_0942"/>
<dbReference type="SUPFAM" id="SSF56112">
    <property type="entry name" value="Protein kinase-like (PK-like)"/>
    <property type="match status" value="1"/>
</dbReference>
<dbReference type="InterPro" id="IPR028082">
    <property type="entry name" value="Peripla_BP_I"/>
</dbReference>
<keyword evidence="3" id="KW-0808">Transferase</keyword>
<dbReference type="STRING" id="65393.PCC7424_0942"/>
<comment type="catalytic activity">
    <reaction evidence="7">
        <text>L-threonyl-[protein] + ATP = O-phospho-L-threonyl-[protein] + ADP + H(+)</text>
        <dbReference type="Rhea" id="RHEA:46608"/>
        <dbReference type="Rhea" id="RHEA-COMP:11060"/>
        <dbReference type="Rhea" id="RHEA-COMP:11605"/>
        <dbReference type="ChEBI" id="CHEBI:15378"/>
        <dbReference type="ChEBI" id="CHEBI:30013"/>
        <dbReference type="ChEBI" id="CHEBI:30616"/>
        <dbReference type="ChEBI" id="CHEBI:61977"/>
        <dbReference type="ChEBI" id="CHEBI:456216"/>
        <dbReference type="EC" id="2.7.11.1"/>
    </reaction>
</comment>
<evidence type="ECO:0000256" key="5">
    <source>
        <dbReference type="ARBA" id="ARBA00022777"/>
    </source>
</evidence>
<evidence type="ECO:0000313" key="12">
    <source>
        <dbReference type="EMBL" id="ACK69398.1"/>
    </source>
</evidence>
<dbReference type="SUPFAM" id="SSF48452">
    <property type="entry name" value="TPR-like"/>
    <property type="match status" value="1"/>
</dbReference>
<proteinExistence type="predicted"/>
<dbReference type="PANTHER" id="PTHR24363">
    <property type="entry name" value="SERINE/THREONINE PROTEIN KINASE"/>
    <property type="match status" value="1"/>
</dbReference>
<evidence type="ECO:0000256" key="9">
    <source>
        <dbReference type="PROSITE-ProRule" id="PRU00339"/>
    </source>
</evidence>
<dbReference type="CDD" id="cd06268">
    <property type="entry name" value="PBP1_ABC_transporter_LIVBP-like"/>
    <property type="match status" value="1"/>
</dbReference>
<dbReference type="PANTHER" id="PTHR24363:SF0">
    <property type="entry name" value="SERINE_THREONINE KINASE LIKE DOMAIN CONTAINING 1"/>
    <property type="match status" value="1"/>
</dbReference>
<keyword evidence="4 10" id="KW-0547">Nucleotide-binding</keyword>
<evidence type="ECO:0000256" key="1">
    <source>
        <dbReference type="ARBA" id="ARBA00012513"/>
    </source>
</evidence>
<dbReference type="InterPro" id="IPR019734">
    <property type="entry name" value="TPR_rpt"/>
</dbReference>
<dbReference type="EC" id="2.7.11.1" evidence="1"/>
<comment type="catalytic activity">
    <reaction evidence="8">
        <text>L-seryl-[protein] + ATP = O-phospho-L-seryl-[protein] + ADP + H(+)</text>
        <dbReference type="Rhea" id="RHEA:17989"/>
        <dbReference type="Rhea" id="RHEA-COMP:9863"/>
        <dbReference type="Rhea" id="RHEA-COMP:11604"/>
        <dbReference type="ChEBI" id="CHEBI:15378"/>
        <dbReference type="ChEBI" id="CHEBI:29999"/>
        <dbReference type="ChEBI" id="CHEBI:30616"/>
        <dbReference type="ChEBI" id="CHEBI:83421"/>
        <dbReference type="ChEBI" id="CHEBI:456216"/>
        <dbReference type="EC" id="2.7.11.1"/>
    </reaction>
</comment>
<dbReference type="GO" id="GO:0004674">
    <property type="term" value="F:protein serine/threonine kinase activity"/>
    <property type="evidence" value="ECO:0007669"/>
    <property type="project" value="UniProtKB-KW"/>
</dbReference>
<dbReference type="AlphaFoldDB" id="B7KIJ2"/>
<dbReference type="Proteomes" id="UP000002384">
    <property type="component" value="Chromosome"/>
</dbReference>
<dbReference type="EMBL" id="CP001291">
    <property type="protein sequence ID" value="ACK69398.1"/>
    <property type="molecule type" value="Genomic_DNA"/>
</dbReference>
<dbReference type="InterPro" id="IPR011990">
    <property type="entry name" value="TPR-like_helical_dom_sf"/>
</dbReference>
<evidence type="ECO:0000259" key="11">
    <source>
        <dbReference type="PROSITE" id="PS50011"/>
    </source>
</evidence>
<evidence type="ECO:0000256" key="7">
    <source>
        <dbReference type="ARBA" id="ARBA00047899"/>
    </source>
</evidence>
<dbReference type="InterPro" id="IPR017441">
    <property type="entry name" value="Protein_kinase_ATP_BS"/>
</dbReference>
<evidence type="ECO:0000256" key="3">
    <source>
        <dbReference type="ARBA" id="ARBA00022679"/>
    </source>
</evidence>
<dbReference type="eggNOG" id="COG0683">
    <property type="taxonomic scope" value="Bacteria"/>
</dbReference>
<dbReference type="Gene3D" id="1.10.510.10">
    <property type="entry name" value="Transferase(Phosphotransferase) domain 1"/>
    <property type="match status" value="1"/>
</dbReference>
<dbReference type="InterPro" id="IPR011009">
    <property type="entry name" value="Kinase-like_dom_sf"/>
</dbReference>
<dbReference type="GO" id="GO:0005524">
    <property type="term" value="F:ATP binding"/>
    <property type="evidence" value="ECO:0007669"/>
    <property type="project" value="UniProtKB-UniRule"/>
</dbReference>
<evidence type="ECO:0000256" key="10">
    <source>
        <dbReference type="PROSITE-ProRule" id="PRU10141"/>
    </source>
</evidence>
<dbReference type="CDD" id="cd14014">
    <property type="entry name" value="STKc_PknB_like"/>
    <property type="match status" value="1"/>
</dbReference>
<keyword evidence="6 10" id="KW-0067">ATP-binding</keyword>
<keyword evidence="13" id="KW-1185">Reference proteome</keyword>